<evidence type="ECO:0000256" key="1">
    <source>
        <dbReference type="SAM" id="SignalP"/>
    </source>
</evidence>
<name>A0A8X6EXF4_TRICU</name>
<keyword evidence="1" id="KW-0732">Signal</keyword>
<evidence type="ECO:0000313" key="2">
    <source>
        <dbReference type="EMBL" id="GFQ65063.1"/>
    </source>
</evidence>
<sequence length="185" mass="20600">MTMAIPFILEIAVHLLQCALNVAFGLDIPSFLEIILFELAFEIIKHCTGENQARPGSENETSVSFDPISLPNDNSGVPLVRSVMIYRICQALELEAILAPSNDINPEMIKPRKVKRITPAPVINSVTLSKMCKALDLKVELRPENERPIFVNKKRRQVPVVHSPTVFCICKALQLDAQMANAPEQ</sequence>
<organism evidence="2 3">
    <name type="scientific">Trichonephila clavata</name>
    <name type="common">Joro spider</name>
    <name type="synonym">Nephila clavata</name>
    <dbReference type="NCBI Taxonomy" id="2740835"/>
    <lineage>
        <taxon>Eukaryota</taxon>
        <taxon>Metazoa</taxon>
        <taxon>Ecdysozoa</taxon>
        <taxon>Arthropoda</taxon>
        <taxon>Chelicerata</taxon>
        <taxon>Arachnida</taxon>
        <taxon>Araneae</taxon>
        <taxon>Araneomorphae</taxon>
        <taxon>Entelegynae</taxon>
        <taxon>Araneoidea</taxon>
        <taxon>Nephilidae</taxon>
        <taxon>Trichonephila</taxon>
    </lineage>
</organism>
<gene>
    <name evidence="2" type="ORF">TNCT_704621</name>
</gene>
<reference evidence="2" key="1">
    <citation type="submission" date="2020-07" db="EMBL/GenBank/DDBJ databases">
        <title>Multicomponent nature underlies the extraordinary mechanical properties of spider dragline silk.</title>
        <authorList>
            <person name="Kono N."/>
            <person name="Nakamura H."/>
            <person name="Mori M."/>
            <person name="Yoshida Y."/>
            <person name="Ohtoshi R."/>
            <person name="Malay A.D."/>
            <person name="Moran D.A.P."/>
            <person name="Tomita M."/>
            <person name="Numata K."/>
            <person name="Arakawa K."/>
        </authorList>
    </citation>
    <scope>NUCLEOTIDE SEQUENCE</scope>
</reference>
<dbReference type="Proteomes" id="UP000887116">
    <property type="component" value="Unassembled WGS sequence"/>
</dbReference>
<comment type="caution">
    <text evidence="2">The sequence shown here is derived from an EMBL/GenBank/DDBJ whole genome shotgun (WGS) entry which is preliminary data.</text>
</comment>
<dbReference type="EMBL" id="BMAO01010131">
    <property type="protein sequence ID" value="GFQ65063.1"/>
    <property type="molecule type" value="Genomic_DNA"/>
</dbReference>
<proteinExistence type="predicted"/>
<feature type="chain" id="PRO_5036453056" evidence="1">
    <location>
        <begin position="19"/>
        <end position="185"/>
    </location>
</feature>
<accession>A0A8X6EXF4</accession>
<keyword evidence="3" id="KW-1185">Reference proteome</keyword>
<dbReference type="AlphaFoldDB" id="A0A8X6EXF4"/>
<protein>
    <submittedName>
        <fullName evidence="2">Uncharacterized protein</fullName>
    </submittedName>
</protein>
<feature type="signal peptide" evidence="1">
    <location>
        <begin position="1"/>
        <end position="18"/>
    </location>
</feature>
<evidence type="ECO:0000313" key="3">
    <source>
        <dbReference type="Proteomes" id="UP000887116"/>
    </source>
</evidence>